<dbReference type="AlphaFoldDB" id="A0A1G9DW73"/>
<dbReference type="EMBL" id="FNES01000023">
    <property type="protein sequence ID" value="SDK68098.1"/>
    <property type="molecule type" value="Genomic_DNA"/>
</dbReference>
<dbReference type="RefSeq" id="WP_089689049.1">
    <property type="nucleotide sequence ID" value="NZ_FNES01000023.1"/>
</dbReference>
<dbReference type="InterPro" id="IPR009678">
    <property type="entry name" value="Phage_tail_completion_R"/>
</dbReference>
<name>A0A1G9DW73_9GAMM</name>
<dbReference type="OrthoDB" id="8564199at2"/>
<dbReference type="STRING" id="376427.SAMN04487954_12331"/>
<dbReference type="Proteomes" id="UP000198525">
    <property type="component" value="Unassembled WGS sequence"/>
</dbReference>
<keyword evidence="2" id="KW-1185">Reference proteome</keyword>
<dbReference type="Pfam" id="PF06891">
    <property type="entry name" value="P2_Phage_GpR"/>
    <property type="match status" value="1"/>
</dbReference>
<evidence type="ECO:0000313" key="1">
    <source>
        <dbReference type="EMBL" id="SDK68098.1"/>
    </source>
</evidence>
<accession>A0A1G9DW73</accession>
<sequence length="160" mass="18468">MNKLQSLRAHLIKAIPGLARDPDRLRTYVPEGTIRFHRGQHLSHEYRFTAEVILLDHDGSTDAVVLPLLQWLSHYQPDLDPETALRFSSEVQRHDAVDLIFSMDLTERVVALVNCEAGRIDSEHRMPEYPIETCPATRWKLYTKGPEDDEHELESEWASP</sequence>
<evidence type="ECO:0000313" key="2">
    <source>
        <dbReference type="Proteomes" id="UP000198525"/>
    </source>
</evidence>
<gene>
    <name evidence="1" type="ORF">SAMN04487954_12331</name>
</gene>
<organism evidence="1 2">
    <name type="scientific">Billgrantia gudaonensis</name>
    <dbReference type="NCBI Taxonomy" id="376427"/>
    <lineage>
        <taxon>Bacteria</taxon>
        <taxon>Pseudomonadati</taxon>
        <taxon>Pseudomonadota</taxon>
        <taxon>Gammaproteobacteria</taxon>
        <taxon>Oceanospirillales</taxon>
        <taxon>Halomonadaceae</taxon>
        <taxon>Billgrantia</taxon>
    </lineage>
</organism>
<protein>
    <submittedName>
        <fullName evidence="1">P2 phage tail completion protein R (GpR)</fullName>
    </submittedName>
</protein>
<proteinExistence type="predicted"/>
<reference evidence="1 2" key="1">
    <citation type="submission" date="2016-10" db="EMBL/GenBank/DDBJ databases">
        <authorList>
            <person name="de Groot N.N."/>
        </authorList>
    </citation>
    <scope>NUCLEOTIDE SEQUENCE [LARGE SCALE GENOMIC DNA]</scope>
    <source>
        <strain evidence="1 2">CGMCC 1.6133</strain>
    </source>
</reference>